<protein>
    <submittedName>
        <fullName evidence="1">Uncharacterized protein</fullName>
    </submittedName>
</protein>
<accession>A0A8S9PSI4</accession>
<reference evidence="1" key="1">
    <citation type="submission" date="2019-12" db="EMBL/GenBank/DDBJ databases">
        <title>Genome sequencing and annotation of Brassica cretica.</title>
        <authorList>
            <person name="Studholme D.J."/>
            <person name="Sarris P."/>
        </authorList>
    </citation>
    <scope>NUCLEOTIDE SEQUENCE</scope>
    <source>
        <strain evidence="1">PFS-109/04</strain>
        <tissue evidence="1">Leaf</tissue>
    </source>
</reference>
<name>A0A8S9PSI4_BRACR</name>
<dbReference type="Proteomes" id="UP000712600">
    <property type="component" value="Unassembled WGS sequence"/>
</dbReference>
<sequence length="153" mass="17457">MSSRRKSSTITTVPFPMVPARSVLMLCQRSCPKGLAAIRRFCRILELVEFRLPEAGKVALSPPEGYFTCYEAYLMQCHLWFPIPELIVQLLNRFNLSISQQLKLTILGGSLLFEILGAWRILMCAKQVISLVETMKSSFFPDLFVQTTYQSSR</sequence>
<comment type="caution">
    <text evidence="1">The sequence shown here is derived from an EMBL/GenBank/DDBJ whole genome shotgun (WGS) entry which is preliminary data.</text>
</comment>
<dbReference type="EMBL" id="QGKX02001347">
    <property type="protein sequence ID" value="KAF3524945.1"/>
    <property type="molecule type" value="Genomic_DNA"/>
</dbReference>
<evidence type="ECO:0000313" key="1">
    <source>
        <dbReference type="EMBL" id="KAF3524945.1"/>
    </source>
</evidence>
<dbReference type="AlphaFoldDB" id="A0A8S9PSI4"/>
<evidence type="ECO:0000313" key="2">
    <source>
        <dbReference type="Proteomes" id="UP000712600"/>
    </source>
</evidence>
<proteinExistence type="predicted"/>
<gene>
    <name evidence="1" type="ORF">F2Q69_00047648</name>
</gene>
<organism evidence="1 2">
    <name type="scientific">Brassica cretica</name>
    <name type="common">Mustard</name>
    <dbReference type="NCBI Taxonomy" id="69181"/>
    <lineage>
        <taxon>Eukaryota</taxon>
        <taxon>Viridiplantae</taxon>
        <taxon>Streptophyta</taxon>
        <taxon>Embryophyta</taxon>
        <taxon>Tracheophyta</taxon>
        <taxon>Spermatophyta</taxon>
        <taxon>Magnoliopsida</taxon>
        <taxon>eudicotyledons</taxon>
        <taxon>Gunneridae</taxon>
        <taxon>Pentapetalae</taxon>
        <taxon>rosids</taxon>
        <taxon>malvids</taxon>
        <taxon>Brassicales</taxon>
        <taxon>Brassicaceae</taxon>
        <taxon>Brassiceae</taxon>
        <taxon>Brassica</taxon>
    </lineage>
</organism>